<dbReference type="AlphaFoldDB" id="A0A329TR44"/>
<organism evidence="1 2">
    <name type="scientific">Faecalibacterium prausnitzii</name>
    <dbReference type="NCBI Taxonomy" id="853"/>
    <lineage>
        <taxon>Bacteria</taxon>
        <taxon>Bacillati</taxon>
        <taxon>Bacillota</taxon>
        <taxon>Clostridia</taxon>
        <taxon>Eubacteriales</taxon>
        <taxon>Oscillospiraceae</taxon>
        <taxon>Faecalibacterium</taxon>
    </lineage>
</organism>
<name>A0A329TR44_9FIRM</name>
<gene>
    <name evidence="1" type="ORF">C4N26_13455</name>
</gene>
<dbReference type="EMBL" id="PRLB01000017">
    <property type="protein sequence ID" value="RAW51453.1"/>
    <property type="molecule type" value="Genomic_DNA"/>
</dbReference>
<evidence type="ECO:0000313" key="1">
    <source>
        <dbReference type="EMBL" id="RAW51453.1"/>
    </source>
</evidence>
<comment type="caution">
    <text evidence="1">The sequence shown here is derived from an EMBL/GenBank/DDBJ whole genome shotgun (WGS) entry which is preliminary data.</text>
</comment>
<reference evidence="1 2" key="1">
    <citation type="submission" date="2018-02" db="EMBL/GenBank/DDBJ databases">
        <title>Complete genome sequencing of Faecalibacterium prausnitzii strains isolated from the human gut.</title>
        <authorList>
            <person name="Fitzgerald B.C."/>
            <person name="Shkoporov A.N."/>
            <person name="Ross P.R."/>
            <person name="Hill C."/>
        </authorList>
    </citation>
    <scope>NUCLEOTIDE SEQUENCE [LARGE SCALE GENOMIC DNA]</scope>
    <source>
        <strain evidence="1 2">APC942/32-1</strain>
    </source>
</reference>
<accession>A0A329TR44</accession>
<dbReference type="Proteomes" id="UP000251144">
    <property type="component" value="Unassembled WGS sequence"/>
</dbReference>
<evidence type="ECO:0000313" key="2">
    <source>
        <dbReference type="Proteomes" id="UP000251144"/>
    </source>
</evidence>
<dbReference type="RefSeq" id="WP_158401718.1">
    <property type="nucleotide sequence ID" value="NZ_PRLB01000017.1"/>
</dbReference>
<proteinExistence type="predicted"/>
<sequence>MRLKNTLRRGVAAAVIAGIVVTSGLPVYAKTWDISEGSITVEADGEEDGKSYNKVTQGDKETVRDTDTVITGKSESNTVTIKSGGGADL</sequence>
<protein>
    <submittedName>
        <fullName evidence="1">Uncharacterized protein</fullName>
    </submittedName>
</protein>